<evidence type="ECO:0000259" key="1">
    <source>
        <dbReference type="Pfam" id="PF07727"/>
    </source>
</evidence>
<sequence>MSSIESSGLPSSTGATQTMQMLNHALLIKLDRNNYVLWRTQMENVIFANGFEDHIEGLKICPPQKTSSRETNPDFILWRRFDRMILSWIYSSLTPEIMGQIFQTTRKGSLTMMEYILKLNSLADNLAAIGEPVTDRDQIIQLLGGLGADYNSIVASLTAREDEMSLHSVHNILLTHEQRLSFQNLVAEDNIISANLATPQYQHFNNKRSSNTNPYGQNRQFDINFQGNNPNMDTSQTNKPNAKNQVQAMIASPSTISDEAWLSIINLPFKFLLANHQIITSLKFSVAYATLIFDHTTKINSLIAPINMSSSTTLPDLIQVPFADISTSEPHFINQHPMVTRAKNGISKKNAYLSSHTSEPTTFTQAVKDPNWVLAMKKEFSALQRNNTWHLVPLPSNSNIIGCKWVYKLKYKPDGTVDRYKARLVAQGFTQTLGLDYFETFSPVVKASTIRIILAVALSFNWSVHQLDVQNAFLHGDLEEHVFMHQPPGFINSQFPSHVCKPPRAWYTKLSTSLLGWGFQASRADSSMFIHHSTQDVLILLIYVDDILVTDSNSAQVSSFITRLNSSFALHDLGYVNYFLGIEVVHYGTMFHLSQHKYTQDLLTRTAMLDSKPATTPGLLGQMLSHLDGEPLSDATLYGSTVGALQYLTLTRLDISFAVNKACQFMAAPTTTHWLAVKRILRYLKGTLSYDIQMQQSTLLDIHGYTDANWASFPDDRRSTESEYRALASTTSEIIWIQSVLQELCLSSSSPPLLWCDNKSAAHLAANLVFHARTKHIEMDLHFIRDHVLRKQLIIQYLSSSEQVADIFTKHISSSQFLSFRMKLSVIPSPVSLRGDDRQYLADQQERNKLESAATNQDQPQQTGISCNKLKSVKNVLK</sequence>
<gene>
    <name evidence="2" type="ORF">PVL29_020488</name>
</gene>
<proteinExistence type="predicted"/>
<dbReference type="Proteomes" id="UP001168098">
    <property type="component" value="Unassembled WGS sequence"/>
</dbReference>
<evidence type="ECO:0000313" key="3">
    <source>
        <dbReference type="Proteomes" id="UP001168098"/>
    </source>
</evidence>
<dbReference type="PANTHER" id="PTHR11439">
    <property type="entry name" value="GAG-POL-RELATED RETROTRANSPOSON"/>
    <property type="match status" value="1"/>
</dbReference>
<organism evidence="2 3">
    <name type="scientific">Vitis rotundifolia</name>
    <name type="common">Muscadine grape</name>
    <dbReference type="NCBI Taxonomy" id="103349"/>
    <lineage>
        <taxon>Eukaryota</taxon>
        <taxon>Viridiplantae</taxon>
        <taxon>Streptophyta</taxon>
        <taxon>Embryophyta</taxon>
        <taxon>Tracheophyta</taxon>
        <taxon>Spermatophyta</taxon>
        <taxon>Magnoliopsida</taxon>
        <taxon>eudicotyledons</taxon>
        <taxon>Gunneridae</taxon>
        <taxon>Pentapetalae</taxon>
        <taxon>rosids</taxon>
        <taxon>Vitales</taxon>
        <taxon>Vitaceae</taxon>
        <taxon>Viteae</taxon>
        <taxon>Vitis</taxon>
    </lineage>
</organism>
<dbReference type="SUPFAM" id="SSF56672">
    <property type="entry name" value="DNA/RNA polymerases"/>
    <property type="match status" value="1"/>
</dbReference>
<dbReference type="InterPro" id="IPR013103">
    <property type="entry name" value="RVT_2"/>
</dbReference>
<dbReference type="AlphaFoldDB" id="A0AA38YXA1"/>
<evidence type="ECO:0000313" key="2">
    <source>
        <dbReference type="EMBL" id="KAJ9678334.1"/>
    </source>
</evidence>
<dbReference type="Pfam" id="PF07727">
    <property type="entry name" value="RVT_2"/>
    <property type="match status" value="1"/>
</dbReference>
<accession>A0AA38YXA1</accession>
<name>A0AA38YXA1_VITRO</name>
<dbReference type="EMBL" id="JARBHA010000016">
    <property type="protein sequence ID" value="KAJ9678334.1"/>
    <property type="molecule type" value="Genomic_DNA"/>
</dbReference>
<dbReference type="CDD" id="cd09272">
    <property type="entry name" value="RNase_HI_RT_Ty1"/>
    <property type="match status" value="1"/>
</dbReference>
<dbReference type="InterPro" id="IPR043502">
    <property type="entry name" value="DNA/RNA_pol_sf"/>
</dbReference>
<reference evidence="2 3" key="1">
    <citation type="journal article" date="2023" name="BMC Biotechnol.">
        <title>Vitis rotundifolia cv Carlos genome sequencing.</title>
        <authorList>
            <person name="Huff M."/>
            <person name="Hulse-Kemp A."/>
            <person name="Scheffler B."/>
            <person name="Youngblood R."/>
            <person name="Simpson S."/>
            <person name="Babiker E."/>
            <person name="Staton M."/>
        </authorList>
    </citation>
    <scope>NUCLEOTIDE SEQUENCE [LARGE SCALE GENOMIC DNA]</scope>
    <source>
        <tissue evidence="2">Leaf</tissue>
    </source>
</reference>
<feature type="domain" description="Reverse transcriptase Ty1/copia-type" evidence="1">
    <location>
        <begin position="386"/>
        <end position="617"/>
    </location>
</feature>
<comment type="caution">
    <text evidence="2">The sequence shown here is derived from an EMBL/GenBank/DDBJ whole genome shotgun (WGS) entry which is preliminary data.</text>
</comment>
<dbReference type="PANTHER" id="PTHR11439:SF467">
    <property type="entry name" value="INTEGRASE CATALYTIC DOMAIN-CONTAINING PROTEIN"/>
    <property type="match status" value="1"/>
</dbReference>
<keyword evidence="3" id="KW-1185">Reference proteome</keyword>
<protein>
    <recommendedName>
        <fullName evidence="1">Reverse transcriptase Ty1/copia-type domain-containing protein</fullName>
    </recommendedName>
</protein>
<dbReference type="Pfam" id="PF14223">
    <property type="entry name" value="Retrotran_gag_2"/>
    <property type="match status" value="1"/>
</dbReference>